<dbReference type="GO" id="GO:0006352">
    <property type="term" value="P:DNA-templated transcription initiation"/>
    <property type="evidence" value="ECO:0007669"/>
    <property type="project" value="InterPro"/>
</dbReference>
<dbReference type="InterPro" id="IPR007627">
    <property type="entry name" value="RNA_pol_sigma70_r2"/>
</dbReference>
<dbReference type="SUPFAM" id="SSF88659">
    <property type="entry name" value="Sigma3 and sigma4 domains of RNA polymerase sigma factors"/>
    <property type="match status" value="1"/>
</dbReference>
<dbReference type="InterPro" id="IPR014284">
    <property type="entry name" value="RNA_pol_sigma-70_dom"/>
</dbReference>
<dbReference type="PANTHER" id="PTHR43133:SF8">
    <property type="entry name" value="RNA POLYMERASE SIGMA FACTOR HI_1459-RELATED"/>
    <property type="match status" value="1"/>
</dbReference>
<dbReference type="NCBIfam" id="TIGR02937">
    <property type="entry name" value="sigma70-ECF"/>
    <property type="match status" value="1"/>
</dbReference>
<name>A0A7Y6B253_9SPHN</name>
<keyword evidence="9" id="KW-1185">Reference proteome</keyword>
<keyword evidence="5" id="KW-0804">Transcription</keyword>
<reference evidence="8 9" key="1">
    <citation type="submission" date="2020-05" db="EMBL/GenBank/DDBJ databases">
        <title>Genome Sequencing of Type Strains.</title>
        <authorList>
            <person name="Lemaire J.F."/>
            <person name="Inderbitzin P."/>
            <person name="Gregorio O.A."/>
            <person name="Collins S.B."/>
            <person name="Wespe N."/>
            <person name="Knight-Connoni V."/>
        </authorList>
    </citation>
    <scope>NUCLEOTIDE SEQUENCE [LARGE SCALE GENOMIC DNA]</scope>
    <source>
        <strain evidence="8 9">DSM 100049</strain>
    </source>
</reference>
<feature type="domain" description="RNA polymerase sigma factor 70 region 4 type 2" evidence="7">
    <location>
        <begin position="113"/>
        <end position="163"/>
    </location>
</feature>
<evidence type="ECO:0000256" key="3">
    <source>
        <dbReference type="ARBA" id="ARBA00023082"/>
    </source>
</evidence>
<dbReference type="Pfam" id="PF04542">
    <property type="entry name" value="Sigma70_r2"/>
    <property type="match status" value="1"/>
</dbReference>
<dbReference type="AlphaFoldDB" id="A0A7Y6B253"/>
<keyword evidence="2" id="KW-0805">Transcription regulation</keyword>
<dbReference type="EMBL" id="JABMCH010000051">
    <property type="protein sequence ID" value="NUU46049.1"/>
    <property type="molecule type" value="Genomic_DNA"/>
</dbReference>
<accession>A0A7Y6B253</accession>
<evidence type="ECO:0000259" key="7">
    <source>
        <dbReference type="Pfam" id="PF08281"/>
    </source>
</evidence>
<protein>
    <submittedName>
        <fullName evidence="8">Sigma-70 family RNA polymerase sigma factor</fullName>
    </submittedName>
</protein>
<keyword evidence="3" id="KW-0731">Sigma factor</keyword>
<evidence type="ECO:0000256" key="5">
    <source>
        <dbReference type="ARBA" id="ARBA00023163"/>
    </source>
</evidence>
<dbReference type="InterPro" id="IPR013325">
    <property type="entry name" value="RNA_pol_sigma_r2"/>
</dbReference>
<gene>
    <name evidence="8" type="ORF">HP438_03535</name>
</gene>
<dbReference type="InterPro" id="IPR013324">
    <property type="entry name" value="RNA_pol_sigma_r3/r4-like"/>
</dbReference>
<dbReference type="Pfam" id="PF08281">
    <property type="entry name" value="Sigma70_r4_2"/>
    <property type="match status" value="1"/>
</dbReference>
<proteinExistence type="inferred from homology"/>
<comment type="caution">
    <text evidence="8">The sequence shown here is derived from an EMBL/GenBank/DDBJ whole genome shotgun (WGS) entry which is preliminary data.</text>
</comment>
<evidence type="ECO:0000256" key="4">
    <source>
        <dbReference type="ARBA" id="ARBA00023125"/>
    </source>
</evidence>
<dbReference type="RefSeq" id="WP_175310834.1">
    <property type="nucleotide sequence ID" value="NZ_CBCRYR010000066.1"/>
</dbReference>
<dbReference type="InterPro" id="IPR039425">
    <property type="entry name" value="RNA_pol_sigma-70-like"/>
</dbReference>
<dbReference type="PANTHER" id="PTHR43133">
    <property type="entry name" value="RNA POLYMERASE ECF-TYPE SIGMA FACTO"/>
    <property type="match status" value="1"/>
</dbReference>
<evidence type="ECO:0000313" key="9">
    <source>
        <dbReference type="Proteomes" id="UP000536441"/>
    </source>
</evidence>
<feature type="domain" description="RNA polymerase sigma-70 region 2" evidence="6">
    <location>
        <begin position="20"/>
        <end position="85"/>
    </location>
</feature>
<comment type="similarity">
    <text evidence="1">Belongs to the sigma-70 factor family. ECF subfamily.</text>
</comment>
<dbReference type="GO" id="GO:0016987">
    <property type="term" value="F:sigma factor activity"/>
    <property type="evidence" value="ECO:0007669"/>
    <property type="project" value="UniProtKB-KW"/>
</dbReference>
<evidence type="ECO:0000256" key="1">
    <source>
        <dbReference type="ARBA" id="ARBA00010641"/>
    </source>
</evidence>
<dbReference type="InterPro" id="IPR013249">
    <property type="entry name" value="RNA_pol_sigma70_r4_t2"/>
</dbReference>
<keyword evidence="4" id="KW-0238">DNA-binding</keyword>
<evidence type="ECO:0000313" key="8">
    <source>
        <dbReference type="EMBL" id="NUU46049.1"/>
    </source>
</evidence>
<dbReference type="InterPro" id="IPR036388">
    <property type="entry name" value="WH-like_DNA-bd_sf"/>
</dbReference>
<sequence length="180" mass="20058">MASQLTIDAHEVAADPVNWEAVHDAVVRYLRHRTSDREAAGDVAQDVVLRLIDVRRRQQIGSIYALAFRIADNLLVDGARRRSRTTAMPEDDDIVCTMPSAERMVASRQIMDILSRALRRMPPLRREVIVRRRLNGESCATIAAELSLSPAAVEKHIARALVDLRAALDRNGLSLEDLSA</sequence>
<dbReference type="Proteomes" id="UP000536441">
    <property type="component" value="Unassembled WGS sequence"/>
</dbReference>
<dbReference type="Gene3D" id="1.10.10.10">
    <property type="entry name" value="Winged helix-like DNA-binding domain superfamily/Winged helix DNA-binding domain"/>
    <property type="match status" value="1"/>
</dbReference>
<evidence type="ECO:0000259" key="6">
    <source>
        <dbReference type="Pfam" id="PF04542"/>
    </source>
</evidence>
<dbReference type="SUPFAM" id="SSF88946">
    <property type="entry name" value="Sigma2 domain of RNA polymerase sigma factors"/>
    <property type="match status" value="1"/>
</dbReference>
<organism evidence="8 9">
    <name type="scientific">Sphingomonas zeae</name>
    <dbReference type="NCBI Taxonomy" id="1646122"/>
    <lineage>
        <taxon>Bacteria</taxon>
        <taxon>Pseudomonadati</taxon>
        <taxon>Pseudomonadota</taxon>
        <taxon>Alphaproteobacteria</taxon>
        <taxon>Sphingomonadales</taxon>
        <taxon>Sphingomonadaceae</taxon>
        <taxon>Sphingomonas</taxon>
    </lineage>
</organism>
<dbReference type="GO" id="GO:0003677">
    <property type="term" value="F:DNA binding"/>
    <property type="evidence" value="ECO:0007669"/>
    <property type="project" value="UniProtKB-KW"/>
</dbReference>
<evidence type="ECO:0000256" key="2">
    <source>
        <dbReference type="ARBA" id="ARBA00023015"/>
    </source>
</evidence>
<dbReference type="Gene3D" id="1.10.1740.10">
    <property type="match status" value="1"/>
</dbReference>